<dbReference type="EMBL" id="CP001229">
    <property type="protein sequence ID" value="ACN99561.1"/>
    <property type="molecule type" value="Genomic_DNA"/>
</dbReference>
<evidence type="ECO:0000259" key="6">
    <source>
        <dbReference type="PROSITE" id="PS51352"/>
    </source>
</evidence>
<dbReference type="SUPFAM" id="SSF52833">
    <property type="entry name" value="Thioredoxin-like"/>
    <property type="match status" value="1"/>
</dbReference>
<keyword evidence="2 3" id="KW-0186">Copper</keyword>
<dbReference type="Proteomes" id="UP000001369">
    <property type="component" value="Chromosome"/>
</dbReference>
<dbReference type="PANTHER" id="PTHR12151">
    <property type="entry name" value="ELECTRON TRANSPORT PROTIN SCO1/SENC FAMILY MEMBER"/>
    <property type="match status" value="1"/>
</dbReference>
<keyword evidence="8" id="KW-1185">Reference proteome</keyword>
<feature type="disulfide bond" description="Redox-active" evidence="4">
    <location>
        <begin position="66"/>
        <end position="70"/>
    </location>
</feature>
<dbReference type="AlphaFoldDB" id="C1DU91"/>
<dbReference type="GO" id="GO:0046872">
    <property type="term" value="F:metal ion binding"/>
    <property type="evidence" value="ECO:0007669"/>
    <property type="project" value="UniProtKB-KW"/>
</dbReference>
<dbReference type="OrthoDB" id="9811998at2"/>
<feature type="binding site" evidence="3">
    <location>
        <position position="70"/>
    </location>
    <ligand>
        <name>Cu cation</name>
        <dbReference type="ChEBI" id="CHEBI:23378"/>
    </ligand>
</feature>
<keyword evidence="5" id="KW-0732">Signal</keyword>
<dbReference type="InterPro" id="IPR013766">
    <property type="entry name" value="Thioredoxin_domain"/>
</dbReference>
<feature type="binding site" evidence="3">
    <location>
        <position position="66"/>
    </location>
    <ligand>
        <name>Cu cation</name>
        <dbReference type="ChEBI" id="CHEBI:23378"/>
    </ligand>
</feature>
<feature type="domain" description="Thioredoxin" evidence="6">
    <location>
        <begin position="25"/>
        <end position="201"/>
    </location>
</feature>
<proteinExistence type="inferred from homology"/>
<dbReference type="Gene3D" id="3.40.30.10">
    <property type="entry name" value="Glutaredoxin"/>
    <property type="match status" value="1"/>
</dbReference>
<comment type="similarity">
    <text evidence="1">Belongs to the SCO1/2 family.</text>
</comment>
<keyword evidence="4" id="KW-1015">Disulfide bond</keyword>
<accession>C1DU91</accession>
<evidence type="ECO:0000256" key="4">
    <source>
        <dbReference type="PIRSR" id="PIRSR603782-2"/>
    </source>
</evidence>
<sequence length="202" mass="23222">MKKLLSFLIVLVFSTVSMAYNLQGSAKGYPKPAIEVENLVNEEGKPTKLSDFKGKVVILYFGFTNCQHVCPTVSASLKRISDALVEKGLKDKFQIVFITVDPKRDTPEVLKEYKKSHEFDTFTFLTGKEEDLKKVWKAYGIEVKEKEMEMKHGDHVMKHKMISHTPVITFIIDKNGKIVEDYKGIYLPEDKIIQDIEYLIKK</sequence>
<evidence type="ECO:0000313" key="7">
    <source>
        <dbReference type="EMBL" id="ACN99561.1"/>
    </source>
</evidence>
<name>C1DU91_SULAA</name>
<dbReference type="InterPro" id="IPR003782">
    <property type="entry name" value="SCO1/SenC"/>
</dbReference>
<dbReference type="CDD" id="cd02968">
    <property type="entry name" value="SCO"/>
    <property type="match status" value="1"/>
</dbReference>
<reference evidence="7 8" key="1">
    <citation type="journal article" date="2009" name="J. Bacteriol.">
        <title>Complete and draft genome sequences of six members of the Aquificales.</title>
        <authorList>
            <person name="Reysenbach A.L."/>
            <person name="Hamamura N."/>
            <person name="Podar M."/>
            <person name="Griffiths E."/>
            <person name="Ferreira S."/>
            <person name="Hochstein R."/>
            <person name="Heidelberg J."/>
            <person name="Johnson J."/>
            <person name="Mead D."/>
            <person name="Pohorille A."/>
            <person name="Sarmiento M."/>
            <person name="Schweighofer K."/>
            <person name="Seshadri R."/>
            <person name="Voytek M.A."/>
        </authorList>
    </citation>
    <scope>NUCLEOTIDE SEQUENCE [LARGE SCALE GENOMIC DNA]</scope>
    <source>
        <strain evidence="8">Az-Fu1 / DSM 15241 / OCM 825</strain>
    </source>
</reference>
<gene>
    <name evidence="7" type="ordered locus">SULAZ_0693</name>
</gene>
<dbReference type="eggNOG" id="COG1999">
    <property type="taxonomic scope" value="Bacteria"/>
</dbReference>
<dbReference type="HOGENOM" id="CLU_050131_3_0_0"/>
<dbReference type="PROSITE" id="PS51352">
    <property type="entry name" value="THIOREDOXIN_2"/>
    <property type="match status" value="1"/>
</dbReference>
<dbReference type="PANTHER" id="PTHR12151:SF25">
    <property type="entry name" value="LINALOOL DEHYDRATASE_ISOMERASE DOMAIN-CONTAINING PROTEIN"/>
    <property type="match status" value="1"/>
</dbReference>
<organism evidence="7 8">
    <name type="scientific">Sulfurihydrogenibium azorense (strain DSM 15241 / OCM 825 / Az-Fu1)</name>
    <dbReference type="NCBI Taxonomy" id="204536"/>
    <lineage>
        <taxon>Bacteria</taxon>
        <taxon>Pseudomonadati</taxon>
        <taxon>Aquificota</taxon>
        <taxon>Aquificia</taxon>
        <taxon>Aquificales</taxon>
        <taxon>Hydrogenothermaceae</taxon>
        <taxon>Sulfurihydrogenibium</taxon>
    </lineage>
</organism>
<evidence type="ECO:0000256" key="5">
    <source>
        <dbReference type="SAM" id="SignalP"/>
    </source>
</evidence>
<feature type="signal peptide" evidence="5">
    <location>
        <begin position="1"/>
        <end position="19"/>
    </location>
</feature>
<dbReference type="STRING" id="204536.SULAZ_0693"/>
<feature type="binding site" evidence="3">
    <location>
        <position position="159"/>
    </location>
    <ligand>
        <name>Cu cation</name>
        <dbReference type="ChEBI" id="CHEBI:23378"/>
    </ligand>
</feature>
<dbReference type="RefSeq" id="WP_012674874.1">
    <property type="nucleotide sequence ID" value="NC_012438.1"/>
</dbReference>
<protein>
    <submittedName>
        <fullName evidence="7">Electron transport protein SCO1/SenC</fullName>
    </submittedName>
</protein>
<dbReference type="Pfam" id="PF02630">
    <property type="entry name" value="SCO1-SenC"/>
    <property type="match status" value="1"/>
</dbReference>
<evidence type="ECO:0000256" key="3">
    <source>
        <dbReference type="PIRSR" id="PIRSR603782-1"/>
    </source>
</evidence>
<feature type="chain" id="PRO_5002908734" evidence="5">
    <location>
        <begin position="20"/>
        <end position="202"/>
    </location>
</feature>
<dbReference type="InterPro" id="IPR036249">
    <property type="entry name" value="Thioredoxin-like_sf"/>
</dbReference>
<dbReference type="KEGG" id="saf:SULAZ_0693"/>
<evidence type="ECO:0000256" key="2">
    <source>
        <dbReference type="ARBA" id="ARBA00023008"/>
    </source>
</evidence>
<evidence type="ECO:0000256" key="1">
    <source>
        <dbReference type="ARBA" id="ARBA00010996"/>
    </source>
</evidence>
<evidence type="ECO:0000313" key="8">
    <source>
        <dbReference type="Proteomes" id="UP000001369"/>
    </source>
</evidence>
<keyword evidence="3" id="KW-0479">Metal-binding</keyword>